<dbReference type="Proteomes" id="UP000789860">
    <property type="component" value="Unassembled WGS sequence"/>
</dbReference>
<comment type="caution">
    <text evidence="1">The sequence shown here is derived from an EMBL/GenBank/DDBJ whole genome shotgun (WGS) entry which is preliminary data.</text>
</comment>
<sequence length="188" mass="21988">MPSELPIRGISDSTGTSSVIDEKNPVEILKKKKIKSKGSEPVPNYEIPRETHRRITRKRKTLSLIVELPRNQLFATSRRQFHTAPHRRTKFLRIHMRKLVVKSVKVVPGDRAGLQRPWWSQQPTSEDVGCQNEEKRIVKETRTLSYRFWGRKREVVVFLDLDVSMKGLEIQRGLVPVFFLHDGIVWLR</sequence>
<dbReference type="EMBL" id="CAJVPM010000856">
    <property type="protein sequence ID" value="CAG8453365.1"/>
    <property type="molecule type" value="Genomic_DNA"/>
</dbReference>
<organism evidence="1 2">
    <name type="scientific">Scutellospora calospora</name>
    <dbReference type="NCBI Taxonomy" id="85575"/>
    <lineage>
        <taxon>Eukaryota</taxon>
        <taxon>Fungi</taxon>
        <taxon>Fungi incertae sedis</taxon>
        <taxon>Mucoromycota</taxon>
        <taxon>Glomeromycotina</taxon>
        <taxon>Glomeromycetes</taxon>
        <taxon>Diversisporales</taxon>
        <taxon>Gigasporaceae</taxon>
        <taxon>Scutellospora</taxon>
    </lineage>
</organism>
<proteinExistence type="predicted"/>
<evidence type="ECO:0000313" key="2">
    <source>
        <dbReference type="Proteomes" id="UP000789860"/>
    </source>
</evidence>
<accession>A0ACA9K5B3</accession>
<protein>
    <submittedName>
        <fullName evidence="1">973_t:CDS:1</fullName>
    </submittedName>
</protein>
<reference evidence="1" key="1">
    <citation type="submission" date="2021-06" db="EMBL/GenBank/DDBJ databases">
        <authorList>
            <person name="Kallberg Y."/>
            <person name="Tangrot J."/>
            <person name="Rosling A."/>
        </authorList>
    </citation>
    <scope>NUCLEOTIDE SEQUENCE</scope>
    <source>
        <strain evidence="1">AU212A</strain>
    </source>
</reference>
<name>A0ACA9K5B3_9GLOM</name>
<evidence type="ECO:0000313" key="1">
    <source>
        <dbReference type="EMBL" id="CAG8453365.1"/>
    </source>
</evidence>
<gene>
    <name evidence="1" type="ORF">SCALOS_LOCUS1288</name>
</gene>
<keyword evidence="2" id="KW-1185">Reference proteome</keyword>